<dbReference type="Gene3D" id="1.10.10.60">
    <property type="entry name" value="Homeodomain-like"/>
    <property type="match status" value="1"/>
</dbReference>
<keyword evidence="3" id="KW-0804">Transcription</keyword>
<dbReference type="EMBL" id="FQUC01000001">
    <property type="protein sequence ID" value="SHE35412.1"/>
    <property type="molecule type" value="Genomic_DNA"/>
</dbReference>
<dbReference type="SUPFAM" id="SSF51215">
    <property type="entry name" value="Regulatory protein AraC"/>
    <property type="match status" value="1"/>
</dbReference>
<evidence type="ECO:0000256" key="1">
    <source>
        <dbReference type="ARBA" id="ARBA00023015"/>
    </source>
</evidence>
<evidence type="ECO:0000256" key="2">
    <source>
        <dbReference type="ARBA" id="ARBA00023125"/>
    </source>
</evidence>
<dbReference type="GO" id="GO:0003700">
    <property type="term" value="F:DNA-binding transcription factor activity"/>
    <property type="evidence" value="ECO:0007669"/>
    <property type="project" value="InterPro"/>
</dbReference>
<feature type="domain" description="HTH araC/xylS-type" evidence="4">
    <location>
        <begin position="192"/>
        <end position="290"/>
    </location>
</feature>
<sequence length="290" mass="33880">MRKIGRISGKDILDKNSDAYVVEDVVFSELTRIPKSTLLDFPHIFEGFLLAFCSAGKARFKIDLREYSIEKDMLLIIFPNQIFEPISRSEFLHIQYLFFPLDILSGISFPFDLNVAFKIGKQPSIKVPTGIMQELQTYYNMIKNLHQRDTQVYRKEIVRGLLYSAVIQACSIYTDTESDLEIKSPHKERLIKNFLKLLMQNRKQVRNVSFYADQLFVTPKYLSSTLKKVTDRTALDWINEAVIIEAKTKLKTTDLTVMQISEELNFSNPSFFGRYFRQYTGMTPLEYRDR</sequence>
<dbReference type="RefSeq" id="WP_062175256.1">
    <property type="nucleotide sequence ID" value="NZ_BBXL01000001.1"/>
</dbReference>
<dbReference type="PROSITE" id="PS01124">
    <property type="entry name" value="HTH_ARAC_FAMILY_2"/>
    <property type="match status" value="1"/>
</dbReference>
<dbReference type="PANTHER" id="PTHR43280">
    <property type="entry name" value="ARAC-FAMILY TRANSCRIPTIONAL REGULATOR"/>
    <property type="match status" value="1"/>
</dbReference>
<gene>
    <name evidence="5" type="ORF">SAMN05444362_101145</name>
</gene>
<keyword evidence="1" id="KW-0805">Transcription regulation</keyword>
<dbReference type="InterPro" id="IPR018060">
    <property type="entry name" value="HTH_AraC"/>
</dbReference>
<keyword evidence="6" id="KW-1185">Reference proteome</keyword>
<dbReference type="Pfam" id="PF12833">
    <property type="entry name" value="HTH_18"/>
    <property type="match status" value="1"/>
</dbReference>
<evidence type="ECO:0000256" key="3">
    <source>
        <dbReference type="ARBA" id="ARBA00023163"/>
    </source>
</evidence>
<reference evidence="6" key="1">
    <citation type="submission" date="2016-11" db="EMBL/GenBank/DDBJ databases">
        <authorList>
            <person name="Varghese N."/>
            <person name="Submissions S."/>
        </authorList>
    </citation>
    <scope>NUCLEOTIDE SEQUENCE [LARGE SCALE GENOMIC DNA]</scope>
    <source>
        <strain evidence="6">DSM 27370</strain>
    </source>
</reference>
<dbReference type="InterPro" id="IPR020449">
    <property type="entry name" value="Tscrpt_reg_AraC-type_HTH"/>
</dbReference>
<dbReference type="AlphaFoldDB" id="A0A1M4STD8"/>
<evidence type="ECO:0000313" key="5">
    <source>
        <dbReference type="EMBL" id="SHE35412.1"/>
    </source>
</evidence>
<dbReference type="GO" id="GO:0043565">
    <property type="term" value="F:sequence-specific DNA binding"/>
    <property type="evidence" value="ECO:0007669"/>
    <property type="project" value="InterPro"/>
</dbReference>
<keyword evidence="2" id="KW-0238">DNA-binding</keyword>
<protein>
    <submittedName>
        <fullName evidence="5">Transcriptional regulator, AraC family</fullName>
    </submittedName>
</protein>
<evidence type="ECO:0000259" key="4">
    <source>
        <dbReference type="PROSITE" id="PS01124"/>
    </source>
</evidence>
<organism evidence="5 6">
    <name type="scientific">Dysgonomonas macrotermitis</name>
    <dbReference type="NCBI Taxonomy" id="1346286"/>
    <lineage>
        <taxon>Bacteria</taxon>
        <taxon>Pseudomonadati</taxon>
        <taxon>Bacteroidota</taxon>
        <taxon>Bacteroidia</taxon>
        <taxon>Bacteroidales</taxon>
        <taxon>Dysgonomonadaceae</taxon>
        <taxon>Dysgonomonas</taxon>
    </lineage>
</organism>
<dbReference type="SUPFAM" id="SSF46689">
    <property type="entry name" value="Homeodomain-like"/>
    <property type="match status" value="1"/>
</dbReference>
<proteinExistence type="predicted"/>
<dbReference type="PRINTS" id="PR00032">
    <property type="entry name" value="HTHARAC"/>
</dbReference>
<dbReference type="PANTHER" id="PTHR43280:SF32">
    <property type="entry name" value="TRANSCRIPTIONAL REGULATORY PROTEIN"/>
    <property type="match status" value="1"/>
</dbReference>
<name>A0A1M4STD8_9BACT</name>
<dbReference type="InterPro" id="IPR037923">
    <property type="entry name" value="HTH-like"/>
</dbReference>
<dbReference type="InterPro" id="IPR009057">
    <property type="entry name" value="Homeodomain-like_sf"/>
</dbReference>
<evidence type="ECO:0000313" key="6">
    <source>
        <dbReference type="Proteomes" id="UP000184480"/>
    </source>
</evidence>
<dbReference type="OrthoDB" id="1372329at2"/>
<dbReference type="STRING" id="1346286.SAMN05444362_101145"/>
<dbReference type="Proteomes" id="UP000184480">
    <property type="component" value="Unassembled WGS sequence"/>
</dbReference>
<dbReference type="SMART" id="SM00342">
    <property type="entry name" value="HTH_ARAC"/>
    <property type="match status" value="1"/>
</dbReference>
<accession>A0A1M4STD8</accession>